<gene>
    <name evidence="1" type="ORF">GGD69_008371</name>
</gene>
<dbReference type="EMBL" id="JACIIK010000026">
    <property type="protein sequence ID" value="MBB6207462.1"/>
    <property type="molecule type" value="Genomic_DNA"/>
</dbReference>
<evidence type="ECO:0000313" key="1">
    <source>
        <dbReference type="EMBL" id="MBB6207462.1"/>
    </source>
</evidence>
<evidence type="ECO:0000313" key="2">
    <source>
        <dbReference type="Proteomes" id="UP000518681"/>
    </source>
</evidence>
<name>A0AAW3VBF8_9BURK</name>
<comment type="caution">
    <text evidence="1">The sequence shown here is derived from an EMBL/GenBank/DDBJ whole genome shotgun (WGS) entry which is preliminary data.</text>
</comment>
<dbReference type="AlphaFoldDB" id="A0AAW3VBF8"/>
<organism evidence="1 2">
    <name type="scientific">Paraburkholderia fungorum</name>
    <dbReference type="NCBI Taxonomy" id="134537"/>
    <lineage>
        <taxon>Bacteria</taxon>
        <taxon>Pseudomonadati</taxon>
        <taxon>Pseudomonadota</taxon>
        <taxon>Betaproteobacteria</taxon>
        <taxon>Burkholderiales</taxon>
        <taxon>Burkholderiaceae</taxon>
        <taxon>Paraburkholderia</taxon>
    </lineage>
</organism>
<proteinExistence type="predicted"/>
<protein>
    <submittedName>
        <fullName evidence="1">Uncharacterized protein</fullName>
    </submittedName>
</protein>
<accession>A0AAW3VBF8</accession>
<dbReference type="Proteomes" id="UP000518681">
    <property type="component" value="Unassembled WGS sequence"/>
</dbReference>
<reference evidence="1 2" key="1">
    <citation type="submission" date="2020-08" db="EMBL/GenBank/DDBJ databases">
        <title>Genomic Encyclopedia of Type Strains, Phase IV (KMG-V): Genome sequencing to study the core and pangenomes of soil and plant-associated prokaryotes.</title>
        <authorList>
            <person name="Whitman W."/>
        </authorList>
    </citation>
    <scope>NUCLEOTIDE SEQUENCE [LARGE SCALE GENOMIC DNA]</scope>
    <source>
        <strain evidence="1 2">SEMIA 4013</strain>
    </source>
</reference>
<sequence length="63" mass="7093">MKVRIIRAGFSDRPWWPKGEADVHAIDADLATKERALEKLAPTDATSLRFKPTDSVLAFLQQL</sequence>